<dbReference type="Pfam" id="PF00532">
    <property type="entry name" value="Peripla_BP_1"/>
    <property type="match status" value="1"/>
</dbReference>
<feature type="domain" description="HTH lacI-type" evidence="4">
    <location>
        <begin position="4"/>
        <end position="59"/>
    </location>
</feature>
<evidence type="ECO:0000256" key="1">
    <source>
        <dbReference type="ARBA" id="ARBA00023015"/>
    </source>
</evidence>
<dbReference type="Gene3D" id="3.40.50.2300">
    <property type="match status" value="2"/>
</dbReference>
<dbReference type="GO" id="GO:0000976">
    <property type="term" value="F:transcription cis-regulatory region binding"/>
    <property type="evidence" value="ECO:0007669"/>
    <property type="project" value="TreeGrafter"/>
</dbReference>
<keyword evidence="2 5" id="KW-0238">DNA-binding</keyword>
<name>A0A942URG3_9BACI</name>
<dbReference type="PANTHER" id="PTHR30146">
    <property type="entry name" value="LACI-RELATED TRANSCRIPTIONAL REPRESSOR"/>
    <property type="match status" value="1"/>
</dbReference>
<dbReference type="PROSITE" id="PS00356">
    <property type="entry name" value="HTH_LACI_1"/>
    <property type="match status" value="1"/>
</dbReference>
<sequence length="333" mass="37219">MKRLTIKDIAAKSGVSISTVSRVLNRKEEGMSQETREKVLQVIEELNYQPNLFARGLITKQSKLLGLVVPNIQNPFFPELCRGAEDEANRHQYSLIICNSDDNAAKEESYLRLLNEKQVDGILLSSGDNLSVLTEKQLEYGNTPFVLMDRGGNSGKYNSIFVDNEKGGYLAGRHLIELGHRKVACIIGSKNLRNSNERLAGFRRAMMEVGMELPDDHIINGEFHIEPAYKQSKEFLENKNVTAIFTCNDLMACGVYQAASELGMKIPDDLSIIGFDDIPLVSALIPKLTTIRQDIYNMGRRAAKMLIDHIEKGENDIVIFEPSIIVRGSTKAI</sequence>
<dbReference type="InterPro" id="IPR028082">
    <property type="entry name" value="Peripla_BP_I"/>
</dbReference>
<comment type="caution">
    <text evidence="5">The sequence shown here is derived from an EMBL/GenBank/DDBJ whole genome shotgun (WGS) entry which is preliminary data.</text>
</comment>
<keyword evidence="3" id="KW-0804">Transcription</keyword>
<proteinExistence type="predicted"/>
<dbReference type="Gene3D" id="1.10.260.40">
    <property type="entry name" value="lambda repressor-like DNA-binding domains"/>
    <property type="match status" value="1"/>
</dbReference>
<dbReference type="CDD" id="cd01392">
    <property type="entry name" value="HTH_LacI"/>
    <property type="match status" value="1"/>
</dbReference>
<protein>
    <submittedName>
        <fullName evidence="5">LacI family DNA-binding transcriptional regulator</fullName>
    </submittedName>
</protein>
<evidence type="ECO:0000256" key="3">
    <source>
        <dbReference type="ARBA" id="ARBA00023163"/>
    </source>
</evidence>
<dbReference type="InterPro" id="IPR010982">
    <property type="entry name" value="Lambda_DNA-bd_dom_sf"/>
</dbReference>
<keyword evidence="1" id="KW-0805">Transcription regulation</keyword>
<evidence type="ECO:0000313" key="5">
    <source>
        <dbReference type="EMBL" id="MBS4223691.1"/>
    </source>
</evidence>
<evidence type="ECO:0000259" key="4">
    <source>
        <dbReference type="PROSITE" id="PS50932"/>
    </source>
</evidence>
<dbReference type="Proteomes" id="UP000676456">
    <property type="component" value="Unassembled WGS sequence"/>
</dbReference>
<dbReference type="InterPro" id="IPR000843">
    <property type="entry name" value="HTH_LacI"/>
</dbReference>
<evidence type="ECO:0000313" key="6">
    <source>
        <dbReference type="Proteomes" id="UP000676456"/>
    </source>
</evidence>
<evidence type="ECO:0000256" key="2">
    <source>
        <dbReference type="ARBA" id="ARBA00023125"/>
    </source>
</evidence>
<dbReference type="RefSeq" id="WP_213098681.1">
    <property type="nucleotide sequence ID" value="NZ_JAGYPN010000002.1"/>
</dbReference>
<dbReference type="InterPro" id="IPR001761">
    <property type="entry name" value="Peripla_BP/Lac1_sug-bd_dom"/>
</dbReference>
<dbReference type="SUPFAM" id="SSF47413">
    <property type="entry name" value="lambda repressor-like DNA-binding domains"/>
    <property type="match status" value="1"/>
</dbReference>
<dbReference type="AlphaFoldDB" id="A0A942URG3"/>
<dbReference type="Pfam" id="PF00356">
    <property type="entry name" value="LacI"/>
    <property type="match status" value="1"/>
</dbReference>
<dbReference type="PANTHER" id="PTHR30146:SF109">
    <property type="entry name" value="HTH-TYPE TRANSCRIPTIONAL REGULATOR GALS"/>
    <property type="match status" value="1"/>
</dbReference>
<keyword evidence="6" id="KW-1185">Reference proteome</keyword>
<dbReference type="EMBL" id="JAGYPN010000002">
    <property type="protein sequence ID" value="MBS4223691.1"/>
    <property type="molecule type" value="Genomic_DNA"/>
</dbReference>
<reference evidence="5 6" key="1">
    <citation type="submission" date="2021-05" db="EMBL/GenBank/DDBJ databases">
        <title>Novel Bacillus species.</title>
        <authorList>
            <person name="Liu G."/>
        </authorList>
    </citation>
    <scope>NUCLEOTIDE SEQUENCE [LARGE SCALE GENOMIC DNA]</scope>
    <source>
        <strain evidence="5 6">FJAT-49682</strain>
    </source>
</reference>
<gene>
    <name evidence="5" type="ORF">KHA91_13120</name>
</gene>
<dbReference type="PRINTS" id="PR00036">
    <property type="entry name" value="HTHLACI"/>
</dbReference>
<dbReference type="PROSITE" id="PS50932">
    <property type="entry name" value="HTH_LACI_2"/>
    <property type="match status" value="1"/>
</dbReference>
<dbReference type="SUPFAM" id="SSF53822">
    <property type="entry name" value="Periplasmic binding protein-like I"/>
    <property type="match status" value="1"/>
</dbReference>
<dbReference type="SMART" id="SM00354">
    <property type="entry name" value="HTH_LACI"/>
    <property type="match status" value="1"/>
</dbReference>
<dbReference type="GO" id="GO:0003700">
    <property type="term" value="F:DNA-binding transcription factor activity"/>
    <property type="evidence" value="ECO:0007669"/>
    <property type="project" value="TreeGrafter"/>
</dbReference>
<organism evidence="5 6">
    <name type="scientific">Lederbergia citrea</name>
    <dbReference type="NCBI Taxonomy" id="2833581"/>
    <lineage>
        <taxon>Bacteria</taxon>
        <taxon>Bacillati</taxon>
        <taxon>Bacillota</taxon>
        <taxon>Bacilli</taxon>
        <taxon>Bacillales</taxon>
        <taxon>Bacillaceae</taxon>
        <taxon>Lederbergia</taxon>
    </lineage>
</organism>
<dbReference type="CDD" id="cd06267">
    <property type="entry name" value="PBP1_LacI_sugar_binding-like"/>
    <property type="match status" value="1"/>
</dbReference>
<accession>A0A942URG3</accession>